<evidence type="ECO:0000313" key="3">
    <source>
        <dbReference type="Proteomes" id="UP000410492"/>
    </source>
</evidence>
<feature type="region of interest" description="Disordered" evidence="1">
    <location>
        <begin position="79"/>
        <end position="100"/>
    </location>
</feature>
<feature type="compositionally biased region" description="Basic and acidic residues" evidence="1">
    <location>
        <begin position="197"/>
        <end position="215"/>
    </location>
</feature>
<dbReference type="OrthoDB" id="6751351at2759"/>
<feature type="compositionally biased region" description="Low complexity" evidence="1">
    <location>
        <begin position="284"/>
        <end position="296"/>
    </location>
</feature>
<feature type="compositionally biased region" description="Basic and acidic residues" evidence="1">
    <location>
        <begin position="317"/>
        <end position="331"/>
    </location>
</feature>
<organism evidence="2 3">
    <name type="scientific">Callosobruchus maculatus</name>
    <name type="common">Southern cowpea weevil</name>
    <name type="synonym">Pulse bruchid</name>
    <dbReference type="NCBI Taxonomy" id="64391"/>
    <lineage>
        <taxon>Eukaryota</taxon>
        <taxon>Metazoa</taxon>
        <taxon>Ecdysozoa</taxon>
        <taxon>Arthropoda</taxon>
        <taxon>Hexapoda</taxon>
        <taxon>Insecta</taxon>
        <taxon>Pterygota</taxon>
        <taxon>Neoptera</taxon>
        <taxon>Endopterygota</taxon>
        <taxon>Coleoptera</taxon>
        <taxon>Polyphaga</taxon>
        <taxon>Cucujiformia</taxon>
        <taxon>Chrysomeloidea</taxon>
        <taxon>Chrysomelidae</taxon>
        <taxon>Bruchinae</taxon>
        <taxon>Bruchini</taxon>
        <taxon>Callosobruchus</taxon>
    </lineage>
</organism>
<reference evidence="2 3" key="1">
    <citation type="submission" date="2019-01" db="EMBL/GenBank/DDBJ databases">
        <authorList>
            <person name="Sayadi A."/>
        </authorList>
    </citation>
    <scope>NUCLEOTIDE SEQUENCE [LARGE SCALE GENOMIC DNA]</scope>
</reference>
<accession>A0A653CH76</accession>
<feature type="compositionally biased region" description="Polar residues" evidence="1">
    <location>
        <begin position="271"/>
        <end position="280"/>
    </location>
</feature>
<feature type="compositionally biased region" description="Polar residues" evidence="1">
    <location>
        <begin position="297"/>
        <end position="306"/>
    </location>
</feature>
<evidence type="ECO:0000313" key="2">
    <source>
        <dbReference type="EMBL" id="VEN47272.1"/>
    </source>
</evidence>
<feature type="compositionally biased region" description="Basic and acidic residues" evidence="1">
    <location>
        <begin position="246"/>
        <end position="270"/>
    </location>
</feature>
<feature type="region of interest" description="Disordered" evidence="1">
    <location>
        <begin position="183"/>
        <end position="352"/>
    </location>
</feature>
<evidence type="ECO:0000256" key="1">
    <source>
        <dbReference type="SAM" id="MobiDB-lite"/>
    </source>
</evidence>
<feature type="region of interest" description="Disordered" evidence="1">
    <location>
        <begin position="122"/>
        <end position="169"/>
    </location>
</feature>
<protein>
    <submittedName>
        <fullName evidence="2">Uncharacterized protein</fullName>
    </submittedName>
</protein>
<gene>
    <name evidence="2" type="ORF">CALMAC_LOCUS9094</name>
</gene>
<dbReference type="EMBL" id="CAACVG010007829">
    <property type="protein sequence ID" value="VEN47272.1"/>
    <property type="molecule type" value="Genomic_DNA"/>
</dbReference>
<name>A0A653CH76_CALMS</name>
<proteinExistence type="predicted"/>
<dbReference type="AlphaFoldDB" id="A0A653CH76"/>
<dbReference type="Proteomes" id="UP000410492">
    <property type="component" value="Unassembled WGS sequence"/>
</dbReference>
<sequence>MENAQPPKLFRKNDNKVALSEVEEKLKVMRQKRLSRLSTFIDEQNKLLEERSTKSDAMEEAILSIQQSAPEKVKFSIKPIAEDRSEDSAQEEGTNLGEKKKTVRTKKLFERFSCVGQGFDDCDEEEDEESFRRDEKPHGIVSGTLTLHRKSKEFKKENQTTSRVADQDFTRVAEKSENIVNKSDGKFTYGRWTPQKLPKEIDKVEPKPEEKRSDESSQLSSKDNVNLEKNKVLNKIAYGNLLPKKTPNETNEKSTSKKEYENVKLHHSPAEKSNSFTTSDRITKNSSTFDSKSSKSPENVNPSYVTLTFPRKPKPTMKQDAKVQEDQDFKLSEMVNKTTKKEEKDPPSKLNNRVADQIGDTLEENVYENVAVKDNKMVLNTDKIQERLDLDTKVDKNTSSPIQKDTIIGNIEETECLRNNETDEIKLALKKQSETDINEYIKSNPKSPIPTPRKVGAEYNTVLDFQTNMLHLTRRGDMDEEDIEEFNACYKKMARLLEDYRRRMLEVERRKLPRRRLSQIKEALSAVDQRIKRYRGLKRDAEYSEMKNLLSGFFSEISRLNVDVFEKKEEKDELLKLVDRCAKKLAKKAVKNEEAMTEVFRDQIDLITAKRVVGTYI</sequence>
<keyword evidence="3" id="KW-1185">Reference proteome</keyword>